<organism evidence="2 3">
    <name type="scientific">Blastopirellula marina</name>
    <dbReference type="NCBI Taxonomy" id="124"/>
    <lineage>
        <taxon>Bacteria</taxon>
        <taxon>Pseudomonadati</taxon>
        <taxon>Planctomycetota</taxon>
        <taxon>Planctomycetia</taxon>
        <taxon>Pirellulales</taxon>
        <taxon>Pirellulaceae</taxon>
        <taxon>Blastopirellula</taxon>
    </lineage>
</organism>
<evidence type="ECO:0000313" key="2">
    <source>
        <dbReference type="EMBL" id="PQO32918.1"/>
    </source>
</evidence>
<sequence>MVLLTAVLLGDTQAQEIVGIQSERPESGPFVQVEQGFMVPYEITVPNSTAKLRMVPVPGGTVRLGSPDDEAGHSASEAPEVTVTLDPFWIAETETTWGQYYPFMAMYDIFKAFDREGMRKVTDTNRVHAVTIPTPLHDPGFTFKYGENPELPAITMTNYAARQYTKWLSGSSGQQLRLPSEAEWEYAAAGGATTAYHFGDNPEKLAEYGWFVDNSEERPHFVKEKLPNAFGLYDMHGNVWEWVLDQYSDEGYERLSGKMVSGEQSVNWPTEIESMMLKGGGWDDKAVDCRLASKLESSEEDWKGEDPSRPLSPWWYTDPISTSVGFRIVRPLKKDVSPEALAKYYDPKIEDLEFDVEFRLEDGRAALGLADPELPAAIKQLK</sequence>
<dbReference type="InterPro" id="IPR016187">
    <property type="entry name" value="CTDL_fold"/>
</dbReference>
<dbReference type="PANTHER" id="PTHR23150">
    <property type="entry name" value="SULFATASE MODIFYING FACTOR 1, 2"/>
    <property type="match status" value="1"/>
</dbReference>
<protein>
    <submittedName>
        <fullName evidence="2">Transcriptional regulator</fullName>
    </submittedName>
</protein>
<dbReference type="OrthoDB" id="9812426at2"/>
<dbReference type="SUPFAM" id="SSF56436">
    <property type="entry name" value="C-type lectin-like"/>
    <property type="match status" value="1"/>
</dbReference>
<comment type="caution">
    <text evidence="2">The sequence shown here is derived from an EMBL/GenBank/DDBJ whole genome shotgun (WGS) entry which is preliminary data.</text>
</comment>
<evidence type="ECO:0000313" key="3">
    <source>
        <dbReference type="Proteomes" id="UP000238322"/>
    </source>
</evidence>
<dbReference type="InterPro" id="IPR005532">
    <property type="entry name" value="SUMF_dom"/>
</dbReference>
<dbReference type="InterPro" id="IPR042095">
    <property type="entry name" value="SUMF_sf"/>
</dbReference>
<proteinExistence type="predicted"/>
<dbReference type="Gene3D" id="3.90.1580.10">
    <property type="entry name" value="paralog of FGE (formylglycine-generating enzyme)"/>
    <property type="match status" value="1"/>
</dbReference>
<dbReference type="AlphaFoldDB" id="A0A2S8FL61"/>
<dbReference type="PANTHER" id="PTHR23150:SF19">
    <property type="entry name" value="FORMYLGLYCINE-GENERATING ENZYME"/>
    <property type="match status" value="1"/>
</dbReference>
<dbReference type="EMBL" id="PUHY01000012">
    <property type="protein sequence ID" value="PQO32918.1"/>
    <property type="molecule type" value="Genomic_DNA"/>
</dbReference>
<dbReference type="Proteomes" id="UP000238322">
    <property type="component" value="Unassembled WGS sequence"/>
</dbReference>
<reference evidence="2 3" key="1">
    <citation type="submission" date="2018-02" db="EMBL/GenBank/DDBJ databases">
        <title>Comparative genomes isolates from brazilian mangrove.</title>
        <authorList>
            <person name="Araujo J.E."/>
            <person name="Taketani R.G."/>
            <person name="Silva M.C.P."/>
            <person name="Loureco M.V."/>
            <person name="Andreote F.D."/>
        </authorList>
    </citation>
    <scope>NUCLEOTIDE SEQUENCE [LARGE SCALE GENOMIC DNA]</scope>
    <source>
        <strain evidence="2 3">Hex-1 MGV</strain>
    </source>
</reference>
<gene>
    <name evidence="2" type="ORF">C5Y83_20045</name>
</gene>
<dbReference type="GO" id="GO:0120147">
    <property type="term" value="F:formylglycine-generating oxidase activity"/>
    <property type="evidence" value="ECO:0007669"/>
    <property type="project" value="TreeGrafter"/>
</dbReference>
<dbReference type="Pfam" id="PF03781">
    <property type="entry name" value="FGE-sulfatase"/>
    <property type="match status" value="1"/>
</dbReference>
<evidence type="ECO:0000259" key="1">
    <source>
        <dbReference type="Pfam" id="PF03781"/>
    </source>
</evidence>
<dbReference type="InterPro" id="IPR051043">
    <property type="entry name" value="Sulfatase_Mod_Factor_Kinase"/>
</dbReference>
<feature type="domain" description="Sulfatase-modifying factor enzyme-like" evidence="1">
    <location>
        <begin position="53"/>
        <end position="300"/>
    </location>
</feature>
<accession>A0A2S8FL61</accession>
<name>A0A2S8FL61_9BACT</name>